<evidence type="ECO:0000313" key="2">
    <source>
        <dbReference type="Proteomes" id="UP000184518"/>
    </source>
</evidence>
<dbReference type="Proteomes" id="UP000184518">
    <property type="component" value="Unassembled WGS sequence"/>
</dbReference>
<evidence type="ECO:0000313" key="1">
    <source>
        <dbReference type="EMBL" id="SHG81413.1"/>
    </source>
</evidence>
<protein>
    <submittedName>
        <fullName evidence="1">Uncharacterized protein</fullName>
    </submittedName>
</protein>
<sequence>MENKILELENGAKILNLAYEIVDKNKGTQIITAIFEKFKPQKEKAI</sequence>
<name>A0A1M5MXD2_9FLAO</name>
<accession>A0A1M5MXD2</accession>
<gene>
    <name evidence="1" type="ORF">SAMN05443633_1269</name>
</gene>
<keyword evidence="2" id="KW-1185">Reference proteome</keyword>
<reference evidence="2" key="1">
    <citation type="submission" date="2016-11" db="EMBL/GenBank/DDBJ databases">
        <authorList>
            <person name="Varghese N."/>
            <person name="Submissions S."/>
        </authorList>
    </citation>
    <scope>NUCLEOTIDE SEQUENCE [LARGE SCALE GENOMIC DNA]</scope>
    <source>
        <strain evidence="2">DSM 27619</strain>
    </source>
</reference>
<dbReference type="RefSeq" id="WP_178362496.1">
    <property type="nucleotide sequence ID" value="NZ_FQUT01000026.1"/>
</dbReference>
<organism evidence="1 2">
    <name type="scientific">Chryseobacterium arachidis</name>
    <dbReference type="NCBI Taxonomy" id="1416778"/>
    <lineage>
        <taxon>Bacteria</taxon>
        <taxon>Pseudomonadati</taxon>
        <taxon>Bacteroidota</taxon>
        <taxon>Flavobacteriia</taxon>
        <taxon>Flavobacteriales</taxon>
        <taxon>Weeksellaceae</taxon>
        <taxon>Chryseobacterium group</taxon>
        <taxon>Chryseobacterium</taxon>
    </lineage>
</organism>
<dbReference type="AlphaFoldDB" id="A0A1M5MXD2"/>
<dbReference type="STRING" id="1416778.SAMN05443633_1269"/>
<proteinExistence type="predicted"/>
<dbReference type="EMBL" id="FQUT01000026">
    <property type="protein sequence ID" value="SHG81413.1"/>
    <property type="molecule type" value="Genomic_DNA"/>
</dbReference>